<gene>
    <name evidence="1" type="ORF">S01H1_47071</name>
</gene>
<evidence type="ECO:0000313" key="1">
    <source>
        <dbReference type="EMBL" id="GAG18680.1"/>
    </source>
</evidence>
<protein>
    <recommendedName>
        <fullName evidence="2">Peptidase G2 IMC autoproteolytic cleavage domain-containing protein</fullName>
    </recommendedName>
</protein>
<sequence>ADVWGTYSVSVGQGSDIGASADYSAAFGYDADVLTGHDYAYVFGTGTDSGGSNQFIIGNSTNEMSVGISTNNMTNLPTGSLHVGSGALCVDDNAADCDNDPRTAGYIYAESNSIGLIDLAENYPSNQDLEPGEVVTTDPDNPVYVIRSTGEYQQEVIGVVSTNPGVLLGGFSYDEYPAEQLKPIALSGRVPTKVNSENGPIEVGDPLTSSSVPGVAMKATASGPIIGKALEAFSDPDPTVVGQVMVFISVGWYVAPVGEGDPL</sequence>
<dbReference type="EMBL" id="BARS01030168">
    <property type="protein sequence ID" value="GAG18680.1"/>
    <property type="molecule type" value="Genomic_DNA"/>
</dbReference>
<proteinExistence type="predicted"/>
<evidence type="ECO:0008006" key="2">
    <source>
        <dbReference type="Google" id="ProtNLM"/>
    </source>
</evidence>
<comment type="caution">
    <text evidence="1">The sequence shown here is derived from an EMBL/GenBank/DDBJ whole genome shotgun (WGS) entry which is preliminary data.</text>
</comment>
<feature type="non-terminal residue" evidence="1">
    <location>
        <position position="263"/>
    </location>
</feature>
<dbReference type="InterPro" id="IPR011049">
    <property type="entry name" value="Serralysin-like_metalloprot_C"/>
</dbReference>
<feature type="non-terminal residue" evidence="1">
    <location>
        <position position="1"/>
    </location>
</feature>
<name>X0VK96_9ZZZZ</name>
<dbReference type="Gene3D" id="2.40.300.10">
    <property type="entry name" value="Head decoration protein D"/>
    <property type="match status" value="1"/>
</dbReference>
<organism evidence="1">
    <name type="scientific">marine sediment metagenome</name>
    <dbReference type="NCBI Taxonomy" id="412755"/>
    <lineage>
        <taxon>unclassified sequences</taxon>
        <taxon>metagenomes</taxon>
        <taxon>ecological metagenomes</taxon>
    </lineage>
</organism>
<accession>X0VK96</accession>
<reference evidence="1" key="1">
    <citation type="journal article" date="2014" name="Front. Microbiol.">
        <title>High frequency of phylogenetically diverse reductive dehalogenase-homologous genes in deep subseafloor sedimentary metagenomes.</title>
        <authorList>
            <person name="Kawai M."/>
            <person name="Futagami T."/>
            <person name="Toyoda A."/>
            <person name="Takaki Y."/>
            <person name="Nishi S."/>
            <person name="Hori S."/>
            <person name="Arai W."/>
            <person name="Tsubouchi T."/>
            <person name="Morono Y."/>
            <person name="Uchiyama I."/>
            <person name="Ito T."/>
            <person name="Fujiyama A."/>
            <person name="Inagaki F."/>
            <person name="Takami H."/>
        </authorList>
    </citation>
    <scope>NUCLEOTIDE SEQUENCE</scope>
    <source>
        <strain evidence="1">Expedition CK06-06</strain>
    </source>
</reference>
<dbReference type="AlphaFoldDB" id="X0VK96"/>
<dbReference type="Gene3D" id="2.150.10.10">
    <property type="entry name" value="Serralysin-like metalloprotease, C-terminal"/>
    <property type="match status" value="1"/>
</dbReference>